<dbReference type="SUPFAM" id="SSF52047">
    <property type="entry name" value="RNI-like"/>
    <property type="match status" value="1"/>
</dbReference>
<proteinExistence type="predicted"/>
<dbReference type="Gene3D" id="1.20.1280.50">
    <property type="match status" value="1"/>
</dbReference>
<reference evidence="1 2" key="1">
    <citation type="journal article" date="2019" name="Nat. Ecol. Evol.">
        <title>Megaphylogeny resolves global patterns of mushroom evolution.</title>
        <authorList>
            <person name="Varga T."/>
            <person name="Krizsan K."/>
            <person name="Foldi C."/>
            <person name="Dima B."/>
            <person name="Sanchez-Garcia M."/>
            <person name="Sanchez-Ramirez S."/>
            <person name="Szollosi G.J."/>
            <person name="Szarkandi J.G."/>
            <person name="Papp V."/>
            <person name="Albert L."/>
            <person name="Andreopoulos W."/>
            <person name="Angelini C."/>
            <person name="Antonin V."/>
            <person name="Barry K.W."/>
            <person name="Bougher N.L."/>
            <person name="Buchanan P."/>
            <person name="Buyck B."/>
            <person name="Bense V."/>
            <person name="Catcheside P."/>
            <person name="Chovatia M."/>
            <person name="Cooper J."/>
            <person name="Damon W."/>
            <person name="Desjardin D."/>
            <person name="Finy P."/>
            <person name="Geml J."/>
            <person name="Haridas S."/>
            <person name="Hughes K."/>
            <person name="Justo A."/>
            <person name="Karasinski D."/>
            <person name="Kautmanova I."/>
            <person name="Kiss B."/>
            <person name="Kocsube S."/>
            <person name="Kotiranta H."/>
            <person name="LaButti K.M."/>
            <person name="Lechner B.E."/>
            <person name="Liimatainen K."/>
            <person name="Lipzen A."/>
            <person name="Lukacs Z."/>
            <person name="Mihaltcheva S."/>
            <person name="Morgado L.N."/>
            <person name="Niskanen T."/>
            <person name="Noordeloos M.E."/>
            <person name="Ohm R.A."/>
            <person name="Ortiz-Santana B."/>
            <person name="Ovrebo C."/>
            <person name="Racz N."/>
            <person name="Riley R."/>
            <person name="Savchenko A."/>
            <person name="Shiryaev A."/>
            <person name="Soop K."/>
            <person name="Spirin V."/>
            <person name="Szebenyi C."/>
            <person name="Tomsovsky M."/>
            <person name="Tulloss R.E."/>
            <person name="Uehling J."/>
            <person name="Grigoriev I.V."/>
            <person name="Vagvolgyi C."/>
            <person name="Papp T."/>
            <person name="Martin F.M."/>
            <person name="Miettinen O."/>
            <person name="Hibbett D.S."/>
            <person name="Nagy L.G."/>
        </authorList>
    </citation>
    <scope>NUCLEOTIDE SEQUENCE [LARGE SCALE GENOMIC DNA]</scope>
    <source>
        <strain evidence="1 2">HHB13444</strain>
    </source>
</reference>
<accession>A0A5C3P1F4</accession>
<gene>
    <name evidence="1" type="ORF">K466DRAFT_603684</name>
</gene>
<protein>
    <submittedName>
        <fullName evidence="1">Uncharacterized protein</fullName>
    </submittedName>
</protein>
<organism evidence="1 2">
    <name type="scientific">Polyporus arcularius HHB13444</name>
    <dbReference type="NCBI Taxonomy" id="1314778"/>
    <lineage>
        <taxon>Eukaryota</taxon>
        <taxon>Fungi</taxon>
        <taxon>Dikarya</taxon>
        <taxon>Basidiomycota</taxon>
        <taxon>Agaricomycotina</taxon>
        <taxon>Agaricomycetes</taxon>
        <taxon>Polyporales</taxon>
        <taxon>Polyporaceae</taxon>
        <taxon>Polyporus</taxon>
    </lineage>
</organism>
<dbReference type="InParanoid" id="A0A5C3P1F4"/>
<dbReference type="Proteomes" id="UP000308197">
    <property type="component" value="Unassembled WGS sequence"/>
</dbReference>
<dbReference type="PANTHER" id="PTHR16134:SF119">
    <property type="entry name" value="AT02038P-RELATED"/>
    <property type="match status" value="1"/>
</dbReference>
<dbReference type="Gene3D" id="3.80.10.10">
    <property type="entry name" value="Ribonuclease Inhibitor"/>
    <property type="match status" value="1"/>
</dbReference>
<sequence length="564" mass="63651">MAGLFEQAELLLAGIQKDAPILTLVDAERLLSLLRSSVSFAGTIRNSHIPIHQFPDEILALIFGHVPSIKLDAHPDDRNWNWSLVVLDELVPITLVCRRWHDVAISRSMLWTIINVFREFSPKNEVYLRRAGTAPLICRLFLIQDDERSTLDFLGAYHEQIRELQLLVPFVWDGEVSALLRFPMPSLEQVRLQQVMREYGLDRRSVFNRQLLFDGCTPRLRKLAIYNISDFPANRFEQLTDLDLRPSMGQWIEHTAFLAFLSRCPMLQHLAIRYLHFGPTASEVLRQQLPHLRTLIIWHAETVLACHYLLSSILLPLDVSVAVTFPPLRDVAEVTNLHGSTMSLCKGVTRVSVVFDDRDRIVTVVAMGMALAHVQFSLQDVPQGPSDWASVVSWLSPHGYSVTELWLSFRSHFPLVASYSPDTVAAILEAFPSVTSLTVHIDDSARCTSPGGNDCWLRTAGLFDIPSRISHLRLCLSHDIAPSPGLAAMGEIKSRAQKGNRLTSLVLDLPSVGLVCSTVTSLRGMADVVEIRQSSRCSWMEAPEVYLDPPHKLWPEWTGEFFWD</sequence>
<dbReference type="AlphaFoldDB" id="A0A5C3P1F4"/>
<dbReference type="InterPro" id="IPR032675">
    <property type="entry name" value="LRR_dom_sf"/>
</dbReference>
<keyword evidence="2" id="KW-1185">Reference proteome</keyword>
<dbReference type="PANTHER" id="PTHR16134">
    <property type="entry name" value="F-BOX/TPR REPEAT PROTEIN POF3"/>
    <property type="match status" value="1"/>
</dbReference>
<evidence type="ECO:0000313" key="2">
    <source>
        <dbReference type="Proteomes" id="UP000308197"/>
    </source>
</evidence>
<evidence type="ECO:0000313" key="1">
    <source>
        <dbReference type="EMBL" id="TFK82438.1"/>
    </source>
</evidence>
<dbReference type="EMBL" id="ML211486">
    <property type="protein sequence ID" value="TFK82438.1"/>
    <property type="molecule type" value="Genomic_DNA"/>
</dbReference>
<name>A0A5C3P1F4_9APHY</name>
<dbReference type="STRING" id="1314778.A0A5C3P1F4"/>